<keyword evidence="6" id="KW-1185">Reference proteome</keyword>
<name>A0ABY5PHR9_9ACTN</name>
<evidence type="ECO:0000256" key="1">
    <source>
        <dbReference type="ARBA" id="ARBA00022676"/>
    </source>
</evidence>
<keyword evidence="1 5" id="KW-0328">Glycosyltransferase</keyword>
<evidence type="ECO:0000313" key="6">
    <source>
        <dbReference type="Proteomes" id="UP001058860"/>
    </source>
</evidence>
<dbReference type="EMBL" id="CP088295">
    <property type="protein sequence ID" value="UUY04142.1"/>
    <property type="molecule type" value="Genomic_DNA"/>
</dbReference>
<evidence type="ECO:0000313" key="5">
    <source>
        <dbReference type="EMBL" id="UUY04142.1"/>
    </source>
</evidence>
<dbReference type="Gene3D" id="3.40.50.2000">
    <property type="entry name" value="Glycogen Phosphorylase B"/>
    <property type="match status" value="2"/>
</dbReference>
<evidence type="ECO:0000256" key="2">
    <source>
        <dbReference type="ARBA" id="ARBA00022679"/>
    </source>
</evidence>
<dbReference type="Pfam" id="PF13439">
    <property type="entry name" value="Glyco_transf_4"/>
    <property type="match status" value="1"/>
</dbReference>
<reference evidence="6" key="1">
    <citation type="submission" date="2021-11" db="EMBL/GenBank/DDBJ databases">
        <title>Cultivation dependent microbiological survey of springs from the worlds oldest radium mine currently devoted to the extraction of radon-saturated water.</title>
        <authorList>
            <person name="Kapinusova G."/>
            <person name="Smrhova T."/>
            <person name="Strejcek M."/>
            <person name="Suman J."/>
            <person name="Jani K."/>
            <person name="Pajer P."/>
            <person name="Uhlik O."/>
        </authorList>
    </citation>
    <scope>NUCLEOTIDE SEQUENCE [LARGE SCALE GENOMIC DNA]</scope>
    <source>
        <strain evidence="6">J379</strain>
    </source>
</reference>
<dbReference type="InterPro" id="IPR028098">
    <property type="entry name" value="Glyco_trans_4-like_N"/>
</dbReference>
<sequence length="376" mass="40281">MLGIWSHRQALAARDAGAEVEVLVLHRPVPPRAALDEGPRAAARAAATMLRQPWTEERDGLQVRYVPFVSPPRPSGYGSWGAWAAPPLALALRALRRRFAFDLVHAHNAVPAGDAVRRAGLRVPFVTSVHGGDVLYTARQSEAGAQAVRSAFAASRLVLANSSGIAQTCLELGATRTRVVHLGTDLPEEPTGRTGDPVLVTVAHLVPRKRHGDVLRAMWSLRDRWPHLRYVIIGDGPERGALERLAAELGIADRVGFTGQLPHSDAMRELWRGTLLVMPSVDEAFGVAYVEAMAGGVPAVAAIGEPGPKDIATAGPGMVLVPPGDVERLAAELHDLLEDSRALRDLSTQARQTAERSFSWDACGRATVAAYEEALA</sequence>
<proteinExistence type="predicted"/>
<keyword evidence="2 5" id="KW-0808">Transferase</keyword>
<feature type="domain" description="Glycosyl transferase family 1" evidence="3">
    <location>
        <begin position="193"/>
        <end position="352"/>
    </location>
</feature>
<organism evidence="5 6">
    <name type="scientific">Svornostia abyssi</name>
    <dbReference type="NCBI Taxonomy" id="2898438"/>
    <lineage>
        <taxon>Bacteria</taxon>
        <taxon>Bacillati</taxon>
        <taxon>Actinomycetota</taxon>
        <taxon>Thermoleophilia</taxon>
        <taxon>Solirubrobacterales</taxon>
        <taxon>Baekduiaceae</taxon>
        <taxon>Svornostia</taxon>
    </lineage>
</organism>
<gene>
    <name evidence="5" type="ORF">LRS13_01035</name>
</gene>
<dbReference type="Pfam" id="PF00534">
    <property type="entry name" value="Glycos_transf_1"/>
    <property type="match status" value="1"/>
</dbReference>
<feature type="domain" description="Glycosyltransferase subfamily 4-like N-terminal" evidence="4">
    <location>
        <begin position="11"/>
        <end position="186"/>
    </location>
</feature>
<dbReference type="InterPro" id="IPR050194">
    <property type="entry name" value="Glycosyltransferase_grp1"/>
</dbReference>
<dbReference type="RefSeq" id="WP_353864635.1">
    <property type="nucleotide sequence ID" value="NZ_CP088295.1"/>
</dbReference>
<dbReference type="InterPro" id="IPR001296">
    <property type="entry name" value="Glyco_trans_1"/>
</dbReference>
<dbReference type="PANTHER" id="PTHR45947">
    <property type="entry name" value="SULFOQUINOVOSYL TRANSFERASE SQD2"/>
    <property type="match status" value="1"/>
</dbReference>
<dbReference type="EC" id="2.4.-.-" evidence="5"/>
<dbReference type="SUPFAM" id="SSF53756">
    <property type="entry name" value="UDP-Glycosyltransferase/glycogen phosphorylase"/>
    <property type="match status" value="1"/>
</dbReference>
<accession>A0ABY5PHR9</accession>
<evidence type="ECO:0000259" key="3">
    <source>
        <dbReference type="Pfam" id="PF00534"/>
    </source>
</evidence>
<protein>
    <submittedName>
        <fullName evidence="5">Glycosyltransferase</fullName>
        <ecNumber evidence="5">2.4.-.-</ecNumber>
    </submittedName>
</protein>
<dbReference type="GO" id="GO:0016757">
    <property type="term" value="F:glycosyltransferase activity"/>
    <property type="evidence" value="ECO:0007669"/>
    <property type="project" value="UniProtKB-KW"/>
</dbReference>
<dbReference type="PANTHER" id="PTHR45947:SF3">
    <property type="entry name" value="SULFOQUINOVOSYL TRANSFERASE SQD2"/>
    <property type="match status" value="1"/>
</dbReference>
<evidence type="ECO:0000259" key="4">
    <source>
        <dbReference type="Pfam" id="PF13439"/>
    </source>
</evidence>
<dbReference type="Proteomes" id="UP001058860">
    <property type="component" value="Chromosome"/>
</dbReference>